<dbReference type="InterPro" id="IPR036812">
    <property type="entry name" value="NAD(P)_OxRdtase_dom_sf"/>
</dbReference>
<dbReference type="Pfam" id="PF00248">
    <property type="entry name" value="Aldo_ket_red"/>
    <property type="match status" value="1"/>
</dbReference>
<accession>A0A409VKU7</accession>
<name>A0A409VKU7_9AGAR</name>
<keyword evidence="3" id="KW-1185">Reference proteome</keyword>
<evidence type="ECO:0000313" key="2">
    <source>
        <dbReference type="EMBL" id="PPQ66858.1"/>
    </source>
</evidence>
<dbReference type="STRING" id="231916.A0A409VKU7"/>
<dbReference type="InParanoid" id="A0A409VKU7"/>
<gene>
    <name evidence="2" type="ORF">CVT26_009637</name>
</gene>
<comment type="caution">
    <text evidence="2">The sequence shown here is derived from an EMBL/GenBank/DDBJ whole genome shotgun (WGS) entry which is preliminary data.</text>
</comment>
<dbReference type="Gene3D" id="3.20.20.100">
    <property type="entry name" value="NADP-dependent oxidoreductase domain"/>
    <property type="match status" value="1"/>
</dbReference>
<evidence type="ECO:0000259" key="1">
    <source>
        <dbReference type="Pfam" id="PF00248"/>
    </source>
</evidence>
<proteinExistence type="predicted"/>
<dbReference type="AlphaFoldDB" id="A0A409VKU7"/>
<dbReference type="EMBL" id="NHYE01005620">
    <property type="protein sequence ID" value="PPQ66858.1"/>
    <property type="molecule type" value="Genomic_DNA"/>
</dbReference>
<feature type="domain" description="NADP-dependent oxidoreductase" evidence="1">
    <location>
        <begin position="12"/>
        <end position="99"/>
    </location>
</feature>
<dbReference type="InterPro" id="IPR023210">
    <property type="entry name" value="NADP_OxRdtase_dom"/>
</dbReference>
<dbReference type="Proteomes" id="UP000284706">
    <property type="component" value="Unassembled WGS sequence"/>
</dbReference>
<dbReference type="OrthoDB" id="2310150at2759"/>
<dbReference type="SUPFAM" id="SSF51430">
    <property type="entry name" value="NAD(P)-linked oxidoreductase"/>
    <property type="match status" value="1"/>
</dbReference>
<reference evidence="2 3" key="1">
    <citation type="journal article" date="2018" name="Evol. Lett.">
        <title>Horizontal gene cluster transfer increased hallucinogenic mushroom diversity.</title>
        <authorList>
            <person name="Reynolds H.T."/>
            <person name="Vijayakumar V."/>
            <person name="Gluck-Thaler E."/>
            <person name="Korotkin H.B."/>
            <person name="Matheny P.B."/>
            <person name="Slot J.C."/>
        </authorList>
    </citation>
    <scope>NUCLEOTIDE SEQUENCE [LARGE SCALE GENOMIC DNA]</scope>
    <source>
        <strain evidence="2 3">SRW20</strain>
    </source>
</reference>
<evidence type="ECO:0000313" key="3">
    <source>
        <dbReference type="Proteomes" id="UP000284706"/>
    </source>
</evidence>
<sequence>MAAETQKSALNVVMGAMTFGEAGKDGARVHDIKDVEAILEAFRAHGHTEIDSARTYTGGTSEEYLGKLDLVSKGFKIETKLSPRKVSCSDIHTSSISHNNRNIRISTNLSHMIQRYDLSLGSGTKLIAFLHTTGLEKKSPEVIEGA</sequence>
<organism evidence="2 3">
    <name type="scientific">Gymnopilus dilepis</name>
    <dbReference type="NCBI Taxonomy" id="231916"/>
    <lineage>
        <taxon>Eukaryota</taxon>
        <taxon>Fungi</taxon>
        <taxon>Dikarya</taxon>
        <taxon>Basidiomycota</taxon>
        <taxon>Agaricomycotina</taxon>
        <taxon>Agaricomycetes</taxon>
        <taxon>Agaricomycetidae</taxon>
        <taxon>Agaricales</taxon>
        <taxon>Agaricineae</taxon>
        <taxon>Hymenogastraceae</taxon>
        <taxon>Gymnopilus</taxon>
    </lineage>
</organism>
<protein>
    <recommendedName>
        <fullName evidence="1">NADP-dependent oxidoreductase domain-containing protein</fullName>
    </recommendedName>
</protein>